<dbReference type="KEGG" id="bxe:Bxe_B1968"/>
<sequence length="259" mass="29034">MEKYVSADGLELRYTIQGAGPYVTLVHGIGADHSSWDVIAQALEPFFTVVRPDLRGHGQSSRMTRCSLDDFVSDIDRLLDAVKIDKTHLVGFSLGGLISQKYAIEHAQRLNRLVLISSVAERTDQERERVLKRADQIDRDGIASVVSAAEDRWFTPAFKAANPDRVAFRLQQLIANDHRSYAAAYRVFAEADRGMAFERIQAPTLVTTGENDSGSSPRMSRLLHEKIRNSKLSILPELRHSVLMEAPDTIADMLLEFLR</sequence>
<dbReference type="InterPro" id="IPR000073">
    <property type="entry name" value="AB_hydrolase_1"/>
</dbReference>
<dbReference type="GO" id="GO:0047570">
    <property type="term" value="F:3-oxoadipate enol-lactonase activity"/>
    <property type="evidence" value="ECO:0007669"/>
    <property type="project" value="UniProtKB-EC"/>
</dbReference>
<evidence type="ECO:0000259" key="2">
    <source>
        <dbReference type="Pfam" id="PF00561"/>
    </source>
</evidence>
<dbReference type="EMBL" id="CP000271">
    <property type="protein sequence ID" value="ABE34014.1"/>
    <property type="molecule type" value="Genomic_DNA"/>
</dbReference>
<reference evidence="3 4" key="1">
    <citation type="journal article" date="2006" name="Proc. Natl. Acad. Sci. U.S.A.">
        <title>Burkholderia xenovorans LB400 harbors a multi-replicon, 9.73-Mbp genome shaped for versatility.</title>
        <authorList>
            <person name="Chain P.S."/>
            <person name="Denef V.J."/>
            <person name="Konstantinidis K.T."/>
            <person name="Vergez L.M."/>
            <person name="Agullo L."/>
            <person name="Reyes V.L."/>
            <person name="Hauser L."/>
            <person name="Cordova M."/>
            <person name="Gomez L."/>
            <person name="Gonzalez M."/>
            <person name="Land M."/>
            <person name="Lao V."/>
            <person name="Larimer F."/>
            <person name="LiPuma J.J."/>
            <person name="Mahenthiralingam E."/>
            <person name="Malfatti S.A."/>
            <person name="Marx C.J."/>
            <person name="Parnell J.J."/>
            <person name="Ramette A."/>
            <person name="Richardson P."/>
            <person name="Seeger M."/>
            <person name="Smith D."/>
            <person name="Spilker T."/>
            <person name="Sul W.J."/>
            <person name="Tsoi T.V."/>
            <person name="Ulrich L.E."/>
            <person name="Zhulin I.B."/>
            <person name="Tiedje J.M."/>
        </authorList>
    </citation>
    <scope>NUCLEOTIDE SEQUENCE [LARGE SCALE GENOMIC DNA]</scope>
    <source>
        <strain evidence="3 4">LB400</strain>
    </source>
</reference>
<evidence type="ECO:0000313" key="3">
    <source>
        <dbReference type="EMBL" id="ABE34014.1"/>
    </source>
</evidence>
<accession>Q13PH5</accession>
<protein>
    <submittedName>
        <fullName evidence="3">3-oxoadipate enol-lactonase</fullName>
        <ecNumber evidence="3">3.1.1.24</ecNumber>
    </submittedName>
</protein>
<dbReference type="EC" id="3.1.1.24" evidence="3"/>
<keyword evidence="1 3" id="KW-0378">Hydrolase</keyword>
<name>Q13PH5_PARXL</name>
<organism evidence="3 4">
    <name type="scientific">Paraburkholderia xenovorans (strain LB400)</name>
    <dbReference type="NCBI Taxonomy" id="266265"/>
    <lineage>
        <taxon>Bacteria</taxon>
        <taxon>Pseudomonadati</taxon>
        <taxon>Pseudomonadota</taxon>
        <taxon>Betaproteobacteria</taxon>
        <taxon>Burkholderiales</taxon>
        <taxon>Burkholderiaceae</taxon>
        <taxon>Paraburkholderia</taxon>
    </lineage>
</organism>
<dbReference type="ESTHER" id="burxl-q13ph5">
    <property type="family name" value="6_AlphaBeta_hydrolase"/>
</dbReference>
<dbReference type="KEGG" id="bxb:DR64_7268"/>
<feature type="domain" description="AB hydrolase-1" evidence="2">
    <location>
        <begin position="23"/>
        <end position="247"/>
    </location>
</feature>
<dbReference type="eggNOG" id="COG2267">
    <property type="taxonomic scope" value="Bacteria"/>
</dbReference>
<evidence type="ECO:0000313" key="4">
    <source>
        <dbReference type="Proteomes" id="UP000001817"/>
    </source>
</evidence>
<evidence type="ECO:0000256" key="1">
    <source>
        <dbReference type="ARBA" id="ARBA00022801"/>
    </source>
</evidence>
<dbReference type="PRINTS" id="PR00111">
    <property type="entry name" value="ABHYDROLASE"/>
</dbReference>
<dbReference type="Pfam" id="PF00561">
    <property type="entry name" value="Abhydrolase_1"/>
    <property type="match status" value="1"/>
</dbReference>
<dbReference type="SUPFAM" id="SSF53474">
    <property type="entry name" value="alpha/beta-Hydrolases"/>
    <property type="match status" value="1"/>
</dbReference>
<dbReference type="InterPro" id="IPR029058">
    <property type="entry name" value="AB_hydrolase_fold"/>
</dbReference>
<dbReference type="PANTHER" id="PTHR43798:SF31">
    <property type="entry name" value="AB HYDROLASE SUPERFAMILY PROTEIN YCLE"/>
    <property type="match status" value="1"/>
</dbReference>
<dbReference type="GO" id="GO:0016020">
    <property type="term" value="C:membrane"/>
    <property type="evidence" value="ECO:0007669"/>
    <property type="project" value="TreeGrafter"/>
</dbReference>
<dbReference type="AlphaFoldDB" id="Q13PH5"/>
<dbReference type="Proteomes" id="UP000001817">
    <property type="component" value="Chromosome 2"/>
</dbReference>
<gene>
    <name evidence="3" type="ORF">Bxe_B1968</name>
</gene>
<dbReference type="PANTHER" id="PTHR43798">
    <property type="entry name" value="MONOACYLGLYCEROL LIPASE"/>
    <property type="match status" value="1"/>
</dbReference>
<dbReference type="Gene3D" id="3.40.50.1820">
    <property type="entry name" value="alpha/beta hydrolase"/>
    <property type="match status" value="1"/>
</dbReference>
<dbReference type="STRING" id="266265.Bxe_B1968"/>
<keyword evidence="4" id="KW-1185">Reference proteome</keyword>
<proteinExistence type="predicted"/>
<dbReference type="InterPro" id="IPR050266">
    <property type="entry name" value="AB_hydrolase_sf"/>
</dbReference>